<gene>
    <name evidence="1" type="ORF">METZ01_LOCUS353364</name>
</gene>
<protein>
    <submittedName>
        <fullName evidence="1">Uncharacterized protein</fullName>
    </submittedName>
</protein>
<name>A0A382RST3_9ZZZZ</name>
<dbReference type="AlphaFoldDB" id="A0A382RST3"/>
<sequence>MMTARANNKNGNRYEPLMSYINPAA</sequence>
<feature type="non-terminal residue" evidence="1">
    <location>
        <position position="25"/>
    </location>
</feature>
<accession>A0A382RST3</accession>
<evidence type="ECO:0000313" key="1">
    <source>
        <dbReference type="EMBL" id="SVD00510.1"/>
    </source>
</evidence>
<organism evidence="1">
    <name type="scientific">marine metagenome</name>
    <dbReference type="NCBI Taxonomy" id="408172"/>
    <lineage>
        <taxon>unclassified sequences</taxon>
        <taxon>metagenomes</taxon>
        <taxon>ecological metagenomes</taxon>
    </lineage>
</organism>
<dbReference type="EMBL" id="UINC01123793">
    <property type="protein sequence ID" value="SVD00510.1"/>
    <property type="molecule type" value="Genomic_DNA"/>
</dbReference>
<proteinExistence type="predicted"/>
<reference evidence="1" key="1">
    <citation type="submission" date="2018-05" db="EMBL/GenBank/DDBJ databases">
        <authorList>
            <person name="Lanie J.A."/>
            <person name="Ng W.-L."/>
            <person name="Kazmierczak K.M."/>
            <person name="Andrzejewski T.M."/>
            <person name="Davidsen T.M."/>
            <person name="Wayne K.J."/>
            <person name="Tettelin H."/>
            <person name="Glass J.I."/>
            <person name="Rusch D."/>
            <person name="Podicherti R."/>
            <person name="Tsui H.-C.T."/>
            <person name="Winkler M.E."/>
        </authorList>
    </citation>
    <scope>NUCLEOTIDE SEQUENCE</scope>
</reference>